<keyword evidence="2" id="KW-0812">Transmembrane</keyword>
<comment type="caution">
    <text evidence="3">The sequence shown here is derived from an EMBL/GenBank/DDBJ whole genome shotgun (WGS) entry which is preliminary data.</text>
</comment>
<proteinExistence type="predicted"/>
<evidence type="ECO:0000256" key="1">
    <source>
        <dbReference type="SAM" id="MobiDB-lite"/>
    </source>
</evidence>
<accession>A0A975XLN8</accession>
<dbReference type="AlphaFoldDB" id="A0A975XLN8"/>
<evidence type="ECO:0000256" key="2">
    <source>
        <dbReference type="SAM" id="Phobius"/>
    </source>
</evidence>
<dbReference type="Proteomes" id="UP000256780">
    <property type="component" value="Plasmid CBM2587_p"/>
</dbReference>
<sequence>MRVTAWPSNVTLAAMGATAQRSWQANSESNQTVRHNPFDLPHDVLVVVLSSLAILLCMLGLFAWYLRRRHGPRRIRDQHGTVSRKRTRKSSRRSK</sequence>
<gene>
    <name evidence="3" type="ORF">CBM2587_P10028</name>
</gene>
<evidence type="ECO:0000313" key="4">
    <source>
        <dbReference type="Proteomes" id="UP000256780"/>
    </source>
</evidence>
<feature type="region of interest" description="Disordered" evidence="1">
    <location>
        <begin position="75"/>
        <end position="95"/>
    </location>
</feature>
<keyword evidence="2" id="KW-1133">Transmembrane helix</keyword>
<evidence type="ECO:0000313" key="3">
    <source>
        <dbReference type="EMBL" id="SOY73082.1"/>
    </source>
</evidence>
<geneLocation type="plasmid" evidence="4">
    <name>cbm2587_p</name>
</geneLocation>
<feature type="compositionally biased region" description="Basic residues" evidence="1">
    <location>
        <begin position="82"/>
        <end position="95"/>
    </location>
</feature>
<name>A0A975XLN8_9BURK</name>
<keyword evidence="2" id="KW-0472">Membrane</keyword>
<protein>
    <submittedName>
        <fullName evidence="3">Uncharacterized protein</fullName>
    </submittedName>
</protein>
<dbReference type="EMBL" id="OFSQ01000039">
    <property type="protein sequence ID" value="SOY73082.1"/>
    <property type="molecule type" value="Genomic_DNA"/>
</dbReference>
<feature type="transmembrane region" description="Helical" evidence="2">
    <location>
        <begin position="44"/>
        <end position="66"/>
    </location>
</feature>
<organism evidence="3 4">
    <name type="scientific">Cupriavidus taiwanensis</name>
    <dbReference type="NCBI Taxonomy" id="164546"/>
    <lineage>
        <taxon>Bacteria</taxon>
        <taxon>Pseudomonadati</taxon>
        <taxon>Pseudomonadota</taxon>
        <taxon>Betaproteobacteria</taxon>
        <taxon>Burkholderiales</taxon>
        <taxon>Burkholderiaceae</taxon>
        <taxon>Cupriavidus</taxon>
    </lineage>
</organism>
<reference evidence="3 4" key="1">
    <citation type="submission" date="2018-01" db="EMBL/GenBank/DDBJ databases">
        <authorList>
            <person name="Clerissi C."/>
        </authorList>
    </citation>
    <scope>NUCLEOTIDE SEQUENCE [LARGE SCALE GENOMIC DNA]</scope>
    <source>
        <strain evidence="3">Cupriavidus sp. LMG 19464</strain>
        <plasmid evidence="4">cbm2587_p</plasmid>
    </source>
</reference>